<organism evidence="3 4">
    <name type="scientific">Oculimacula yallundae</name>
    <dbReference type="NCBI Taxonomy" id="86028"/>
    <lineage>
        <taxon>Eukaryota</taxon>
        <taxon>Fungi</taxon>
        <taxon>Dikarya</taxon>
        <taxon>Ascomycota</taxon>
        <taxon>Pezizomycotina</taxon>
        <taxon>Leotiomycetes</taxon>
        <taxon>Helotiales</taxon>
        <taxon>Ploettnerulaceae</taxon>
        <taxon>Oculimacula</taxon>
    </lineage>
</organism>
<accession>A0ABR4CZQ4</accession>
<reference evidence="3 4" key="1">
    <citation type="journal article" date="2024" name="Commun. Biol.">
        <title>Comparative genomic analysis of thermophilic fungi reveals convergent evolutionary adaptations and gene losses.</title>
        <authorList>
            <person name="Steindorff A.S."/>
            <person name="Aguilar-Pontes M.V."/>
            <person name="Robinson A.J."/>
            <person name="Andreopoulos B."/>
            <person name="LaButti K."/>
            <person name="Kuo A."/>
            <person name="Mondo S."/>
            <person name="Riley R."/>
            <person name="Otillar R."/>
            <person name="Haridas S."/>
            <person name="Lipzen A."/>
            <person name="Grimwood J."/>
            <person name="Schmutz J."/>
            <person name="Clum A."/>
            <person name="Reid I.D."/>
            <person name="Moisan M.C."/>
            <person name="Butler G."/>
            <person name="Nguyen T.T.M."/>
            <person name="Dewar K."/>
            <person name="Conant G."/>
            <person name="Drula E."/>
            <person name="Henrissat B."/>
            <person name="Hansel C."/>
            <person name="Singer S."/>
            <person name="Hutchinson M.I."/>
            <person name="de Vries R.P."/>
            <person name="Natvig D.O."/>
            <person name="Powell A.J."/>
            <person name="Tsang A."/>
            <person name="Grigoriev I.V."/>
        </authorList>
    </citation>
    <scope>NUCLEOTIDE SEQUENCE [LARGE SCALE GENOMIC DNA]</scope>
    <source>
        <strain evidence="3 4">CBS 494.80</strain>
    </source>
</reference>
<feature type="transmembrane region" description="Helical" evidence="2">
    <location>
        <begin position="571"/>
        <end position="593"/>
    </location>
</feature>
<dbReference type="PANTHER" id="PTHR35041">
    <property type="entry name" value="MEDIATOR OF RNA POLYMERASE II TRANSCRIPTION SUBUNIT 1"/>
    <property type="match status" value="1"/>
</dbReference>
<evidence type="ECO:0000313" key="4">
    <source>
        <dbReference type="Proteomes" id="UP001595075"/>
    </source>
</evidence>
<dbReference type="EMBL" id="JAZHXI010000002">
    <property type="protein sequence ID" value="KAL2074611.1"/>
    <property type="molecule type" value="Genomic_DNA"/>
</dbReference>
<sequence length="684" mass="74524">MANSPTYTAVDSTDNTDSRSTREDKNNDVRVSSLVENEVSVSEDSNDKATTPPKVHSYLDPNAPETTQLVKWGINWLVPVKMLALFIGGSALAVGHHCYYQSLVDTRVSSNSSKSSSWDIDSQEWKIRFGTAFAFLAKTFLAAAVSIAYKQHIWATCRRKAYSIAGLDALFSATADLFAFTSSEFTIRAKVSAVLAALDQVEDIHSDTSIRLMPLSALITPATLTVVAVASINNATGQVPQLDFPSGNGSFRFNLTSNSVYKWNDMSSALLTRVSFATASGLGILPMPAQQNSANSTWTMKFHGPSLKCETANSNLTGIIDLVIEAIRTQIEGNVKRTSVYTAFTTSFPELYGTGDYNFTKFVNRCILGGDVCNFEPGNFTMYQNGSHAMQARSVPLVMRLDKDYTCALRNTTYLVRFRSSTEQTTLEPISFELDDSDPSNDLTYAAIGMSVAKILTGTYHLSTSQGGKFQPAETYLFSARTSIGSTAIMGVVDDYLDPNYSGDLNYIKMPSEDLALTKNMTLGDMVEELSRNITLSLFSSPRFWSNSTYQTEVTTLSQINIYAYNARNLWAAYGSAIFVTFLSILVGFRALLSNGISYETSFSTIVATTRNRALDDVMVGSSTGAQPLRGEVLGTKLRFGGLAGEERRTGDEGPNGSTGSGIRRAGFGIQGQVVTLRKNEACY</sequence>
<evidence type="ECO:0000313" key="3">
    <source>
        <dbReference type="EMBL" id="KAL2074611.1"/>
    </source>
</evidence>
<feature type="region of interest" description="Disordered" evidence="1">
    <location>
        <begin position="645"/>
        <end position="665"/>
    </location>
</feature>
<name>A0ABR4CZQ4_9HELO</name>
<protein>
    <submittedName>
        <fullName evidence="3">Uncharacterized protein</fullName>
    </submittedName>
</protein>
<feature type="compositionally biased region" description="Polar residues" evidence="1">
    <location>
        <begin position="1"/>
        <end position="15"/>
    </location>
</feature>
<keyword evidence="2" id="KW-0812">Transmembrane</keyword>
<dbReference type="Proteomes" id="UP001595075">
    <property type="component" value="Unassembled WGS sequence"/>
</dbReference>
<feature type="compositionally biased region" description="Basic and acidic residues" evidence="1">
    <location>
        <begin position="16"/>
        <end position="28"/>
    </location>
</feature>
<keyword evidence="4" id="KW-1185">Reference proteome</keyword>
<keyword evidence="2" id="KW-1133">Transmembrane helix</keyword>
<feature type="region of interest" description="Disordered" evidence="1">
    <location>
        <begin position="1"/>
        <end position="60"/>
    </location>
</feature>
<gene>
    <name evidence="3" type="ORF">VTL71DRAFT_8389</name>
</gene>
<comment type="caution">
    <text evidence="3">The sequence shown here is derived from an EMBL/GenBank/DDBJ whole genome shotgun (WGS) entry which is preliminary data.</text>
</comment>
<proteinExistence type="predicted"/>
<dbReference type="PANTHER" id="PTHR35041:SF3">
    <property type="entry name" value="FORMYLMETHIONINE DEFORMYLASE-LIKE PROTEIN"/>
    <property type="match status" value="1"/>
</dbReference>
<keyword evidence="2" id="KW-0472">Membrane</keyword>
<feature type="compositionally biased region" description="Low complexity" evidence="1">
    <location>
        <begin position="29"/>
        <end position="43"/>
    </location>
</feature>
<evidence type="ECO:0000256" key="2">
    <source>
        <dbReference type="SAM" id="Phobius"/>
    </source>
</evidence>
<evidence type="ECO:0000256" key="1">
    <source>
        <dbReference type="SAM" id="MobiDB-lite"/>
    </source>
</evidence>